<proteinExistence type="predicted"/>
<reference evidence="1 2" key="1">
    <citation type="submission" date="2017-05" db="EMBL/GenBank/DDBJ databases">
        <title>Lactobacillus nurukis nov., sp. nov., isolated from nuruk.</title>
        <authorList>
            <person name="Kim S.-J."/>
        </authorList>
    </citation>
    <scope>NUCLEOTIDE SEQUENCE [LARGE SCALE GENOMIC DNA]</scope>
    <source>
        <strain evidence="1 2">SYF10-1a</strain>
    </source>
</reference>
<keyword evidence="2" id="KW-1185">Reference proteome</keyword>
<evidence type="ECO:0000313" key="2">
    <source>
        <dbReference type="Proteomes" id="UP000235649"/>
    </source>
</evidence>
<evidence type="ECO:0000313" key="1">
    <source>
        <dbReference type="EMBL" id="PMD71484.1"/>
    </source>
</evidence>
<comment type="caution">
    <text evidence="1">The sequence shown here is derived from an EMBL/GenBank/DDBJ whole genome shotgun (WGS) entry which is preliminary data.</text>
</comment>
<sequence>MNKAKIMDQLMDIRELTGGADVPISIETLNDDLMAIRDISTDSIKELNVKPIMPKVFDEWYKDVIESYGGPNTRKTLAIAFNTLLTVDASIYDESELSLKDWFVESNSIEDLDRISKCIDAIRYGYEVEK</sequence>
<name>A0A2N7AV31_9LACO</name>
<protein>
    <submittedName>
        <fullName evidence="1">Uncharacterized protein</fullName>
    </submittedName>
</protein>
<dbReference type="Proteomes" id="UP000235649">
    <property type="component" value="Unassembled WGS sequence"/>
</dbReference>
<accession>A0A2N7AV31</accession>
<dbReference type="OrthoDB" id="2300083at2"/>
<organism evidence="1 2">
    <name type="scientific">Companilactobacillus nuruki</name>
    <dbReference type="NCBI Taxonomy" id="1993540"/>
    <lineage>
        <taxon>Bacteria</taxon>
        <taxon>Bacillati</taxon>
        <taxon>Bacillota</taxon>
        <taxon>Bacilli</taxon>
        <taxon>Lactobacillales</taxon>
        <taxon>Lactobacillaceae</taxon>
        <taxon>Companilactobacillus</taxon>
    </lineage>
</organism>
<dbReference type="RefSeq" id="WP_102195859.1">
    <property type="nucleotide sequence ID" value="NZ_NIPR01000011.1"/>
</dbReference>
<dbReference type="AlphaFoldDB" id="A0A2N7AV31"/>
<dbReference type="EMBL" id="NIPR01000011">
    <property type="protein sequence ID" value="PMD71484.1"/>
    <property type="molecule type" value="Genomic_DNA"/>
</dbReference>
<gene>
    <name evidence="1" type="ORF">CBP76_05070</name>
</gene>